<evidence type="ECO:0000313" key="1">
    <source>
        <dbReference type="EMBL" id="KKP48093.1"/>
    </source>
</evidence>
<evidence type="ECO:0008006" key="3">
    <source>
        <dbReference type="Google" id="ProtNLM"/>
    </source>
</evidence>
<evidence type="ECO:0000313" key="2">
    <source>
        <dbReference type="Proteomes" id="UP000033995"/>
    </source>
</evidence>
<reference evidence="1 2" key="1">
    <citation type="journal article" date="2015" name="Nature">
        <title>rRNA introns, odd ribosomes, and small enigmatic genomes across a large radiation of phyla.</title>
        <authorList>
            <person name="Brown C.T."/>
            <person name="Hug L.A."/>
            <person name="Thomas B.C."/>
            <person name="Sharon I."/>
            <person name="Castelle C.J."/>
            <person name="Singh A."/>
            <person name="Wilkins M.J."/>
            <person name="Williams K.H."/>
            <person name="Banfield J.F."/>
        </authorList>
    </citation>
    <scope>NUCLEOTIDE SEQUENCE [LARGE SCALE GENOMIC DNA]</scope>
</reference>
<comment type="caution">
    <text evidence="1">The sequence shown here is derived from an EMBL/GenBank/DDBJ whole genome shotgun (WGS) entry which is preliminary data.</text>
</comment>
<proteinExistence type="predicted"/>
<gene>
    <name evidence="1" type="ORF">UR38_C0002G0196</name>
</gene>
<sequence>MISRWFKLKDQAIKLRKEGTSIGVINKAYRIPKSTLSCWFRKIQLSKRQKDKIYKEASIKMDGARKKALLWHHSQKANRIKTAKNEADLVLEKINADDKSVLELALSFLYLGEGSKLNETSIGNANPLVLKFFINAIKKLYPNAKLGRCQLHLRSDQNELSAIKYWSKELNINEGEFSFVKDKRIAKTKTYQSYHGVCVIRFTEIAIQRRLLFLCHKFCNIISEMDS</sequence>
<protein>
    <recommendedName>
        <fullName evidence="3">HTH psq-type domain-containing protein</fullName>
    </recommendedName>
</protein>
<dbReference type="Proteomes" id="UP000033995">
    <property type="component" value="Unassembled WGS sequence"/>
</dbReference>
<organism evidence="1 2">
    <name type="scientific">Candidatus Woesebacteria bacterium GW2011_GWA2_33_28</name>
    <dbReference type="NCBI Taxonomy" id="1618561"/>
    <lineage>
        <taxon>Bacteria</taxon>
        <taxon>Candidatus Woeseibacteriota</taxon>
    </lineage>
</organism>
<dbReference type="EMBL" id="LBOZ01000002">
    <property type="protein sequence ID" value="KKP48093.1"/>
    <property type="molecule type" value="Genomic_DNA"/>
</dbReference>
<dbReference type="AlphaFoldDB" id="A0A0F9ZUT0"/>
<accession>A0A0F9ZUT0</accession>
<name>A0A0F9ZUT0_9BACT</name>